<dbReference type="InterPro" id="IPR004675">
    <property type="entry name" value="AhpD_core"/>
</dbReference>
<evidence type="ECO:0000313" key="3">
    <source>
        <dbReference type="Proteomes" id="UP000019140"/>
    </source>
</evidence>
<dbReference type="AlphaFoldDB" id="W4M4V5"/>
<dbReference type="InterPro" id="IPR029032">
    <property type="entry name" value="AhpD-like"/>
</dbReference>
<feature type="domain" description="Carboxymuconolactone decarboxylase-like" evidence="1">
    <location>
        <begin position="44"/>
        <end position="104"/>
    </location>
</feature>
<name>W4M4V5_9BACT</name>
<dbReference type="EMBL" id="AZHX01000970">
    <property type="protein sequence ID" value="ETX05359.1"/>
    <property type="molecule type" value="Genomic_DNA"/>
</dbReference>
<proteinExistence type="predicted"/>
<dbReference type="HOGENOM" id="CLU_082760_4_2_7"/>
<evidence type="ECO:0000259" key="1">
    <source>
        <dbReference type="Pfam" id="PF02627"/>
    </source>
</evidence>
<gene>
    <name evidence="2" type="ORF">ETSY2_23440</name>
</gene>
<comment type="caution">
    <text evidence="2">The sequence shown here is derived from an EMBL/GenBank/DDBJ whole genome shotgun (WGS) entry which is preliminary data.</text>
</comment>
<dbReference type="SUPFAM" id="SSF69118">
    <property type="entry name" value="AhpD-like"/>
    <property type="match status" value="1"/>
</dbReference>
<accession>W4M4V5</accession>
<dbReference type="Gene3D" id="1.20.1290.10">
    <property type="entry name" value="AhpD-like"/>
    <property type="match status" value="1"/>
</dbReference>
<organism evidence="2 3">
    <name type="scientific">Candidatus Entotheonella gemina</name>
    <dbReference type="NCBI Taxonomy" id="1429439"/>
    <lineage>
        <taxon>Bacteria</taxon>
        <taxon>Pseudomonadati</taxon>
        <taxon>Nitrospinota/Tectimicrobiota group</taxon>
        <taxon>Candidatus Tectimicrobiota</taxon>
        <taxon>Candidatus Entotheonellia</taxon>
        <taxon>Candidatus Entotheonellales</taxon>
        <taxon>Candidatus Entotheonellaceae</taxon>
        <taxon>Candidatus Entotheonella</taxon>
    </lineage>
</organism>
<dbReference type="PANTHER" id="PTHR35446:SF2">
    <property type="entry name" value="CARBOXYMUCONOLACTONE DECARBOXYLASE-LIKE DOMAIN-CONTAINING PROTEIN"/>
    <property type="match status" value="1"/>
</dbReference>
<dbReference type="PANTHER" id="PTHR35446">
    <property type="entry name" value="SI:CH211-175M2.5"/>
    <property type="match status" value="1"/>
</dbReference>
<dbReference type="GO" id="GO:0051920">
    <property type="term" value="F:peroxiredoxin activity"/>
    <property type="evidence" value="ECO:0007669"/>
    <property type="project" value="InterPro"/>
</dbReference>
<reference evidence="2 3" key="1">
    <citation type="journal article" date="2014" name="Nature">
        <title>An environmental bacterial taxon with a large and distinct metabolic repertoire.</title>
        <authorList>
            <person name="Wilson M.C."/>
            <person name="Mori T."/>
            <person name="Ruckert C."/>
            <person name="Uria A.R."/>
            <person name="Helf M.J."/>
            <person name="Takada K."/>
            <person name="Gernert C."/>
            <person name="Steffens U.A."/>
            <person name="Heycke N."/>
            <person name="Schmitt S."/>
            <person name="Rinke C."/>
            <person name="Helfrich E.J."/>
            <person name="Brachmann A.O."/>
            <person name="Gurgui C."/>
            <person name="Wakimoto T."/>
            <person name="Kracht M."/>
            <person name="Crusemann M."/>
            <person name="Hentschel U."/>
            <person name="Abe I."/>
            <person name="Matsunaga S."/>
            <person name="Kalinowski J."/>
            <person name="Takeyama H."/>
            <person name="Piel J."/>
        </authorList>
    </citation>
    <scope>NUCLEOTIDE SEQUENCE [LARGE SCALE GENOMIC DNA]</scope>
    <source>
        <strain evidence="3">TSY2</strain>
    </source>
</reference>
<dbReference type="Proteomes" id="UP000019140">
    <property type="component" value="Unassembled WGS sequence"/>
</dbReference>
<protein>
    <recommendedName>
        <fullName evidence="1">Carboxymuconolactone decarboxylase-like domain-containing protein</fullName>
    </recommendedName>
</protein>
<evidence type="ECO:0000313" key="2">
    <source>
        <dbReference type="EMBL" id="ETX05359.1"/>
    </source>
</evidence>
<dbReference type="NCBIfam" id="TIGR00778">
    <property type="entry name" value="ahpD_dom"/>
    <property type="match status" value="1"/>
</dbReference>
<dbReference type="InterPro" id="IPR003779">
    <property type="entry name" value="CMD-like"/>
</dbReference>
<dbReference type="Pfam" id="PF02627">
    <property type="entry name" value="CMD"/>
    <property type="match status" value="1"/>
</dbReference>
<sequence length="181" mass="19967">MSRFALIQDTSDSPKLEDLYQDIINHGFGSEIPINWFTAQGGRPDLLEGTWALVKSILVEGTLPATVKQMIAMTVSRQNNCRYCSVTHTHALEAMGVPKAVIDTCATDPGLSQIPQLHRAILQFALKAAREPNSITDDDIRILKENDLNDGEIMEVAMMAAFMNFINTWADVSGIMVDGEE</sequence>
<keyword evidence="3" id="KW-1185">Reference proteome</keyword>